<name>A0A0C2TAQ8_AMAMK</name>
<evidence type="ECO:0000313" key="4">
    <source>
        <dbReference type="Proteomes" id="UP000054549"/>
    </source>
</evidence>
<dbReference type="PROSITE" id="PS51257">
    <property type="entry name" value="PROKAR_LIPOPROTEIN"/>
    <property type="match status" value="1"/>
</dbReference>
<reference evidence="3 4" key="1">
    <citation type="submission" date="2014-04" db="EMBL/GenBank/DDBJ databases">
        <title>Evolutionary Origins and Diversification of the Mycorrhizal Mutualists.</title>
        <authorList>
            <consortium name="DOE Joint Genome Institute"/>
            <consortium name="Mycorrhizal Genomics Consortium"/>
            <person name="Kohler A."/>
            <person name="Kuo A."/>
            <person name="Nagy L.G."/>
            <person name="Floudas D."/>
            <person name="Copeland A."/>
            <person name="Barry K.W."/>
            <person name="Cichocki N."/>
            <person name="Veneault-Fourrey C."/>
            <person name="LaButti K."/>
            <person name="Lindquist E.A."/>
            <person name="Lipzen A."/>
            <person name="Lundell T."/>
            <person name="Morin E."/>
            <person name="Murat C."/>
            <person name="Riley R."/>
            <person name="Ohm R."/>
            <person name="Sun H."/>
            <person name="Tunlid A."/>
            <person name="Henrissat B."/>
            <person name="Grigoriev I.V."/>
            <person name="Hibbett D.S."/>
            <person name="Martin F."/>
        </authorList>
    </citation>
    <scope>NUCLEOTIDE SEQUENCE [LARGE SCALE GENOMIC DNA]</scope>
    <source>
        <strain evidence="3 4">Koide BX008</strain>
    </source>
</reference>
<gene>
    <name evidence="3" type="ORF">M378DRAFT_163993</name>
</gene>
<feature type="compositionally biased region" description="Low complexity" evidence="1">
    <location>
        <begin position="194"/>
        <end position="207"/>
    </location>
</feature>
<sequence>MRFFIALIYVLSLACLALGVRLPAGLKLPFTKALQVGKIPLIKPKSWGSTVSPGNNIRHPVAVVSNDGKAATVAQFTHNPIKGQDAIRTSQIAPSFDKPDKHGKDSHVVLNPYKLDLKTLRNEKGNSHIKVMGELKAHELGKLKAAIANNPGRGTPAALGRKKASSKTSGKKAAIVGGKKAAVRQAAKKAALKKAAGPAAKNGATAARQKAAVKLAQKKNPGSGHHT</sequence>
<organism evidence="3 4">
    <name type="scientific">Amanita muscaria (strain Koide BX008)</name>
    <dbReference type="NCBI Taxonomy" id="946122"/>
    <lineage>
        <taxon>Eukaryota</taxon>
        <taxon>Fungi</taxon>
        <taxon>Dikarya</taxon>
        <taxon>Basidiomycota</taxon>
        <taxon>Agaricomycotina</taxon>
        <taxon>Agaricomycetes</taxon>
        <taxon>Agaricomycetidae</taxon>
        <taxon>Agaricales</taxon>
        <taxon>Pluteineae</taxon>
        <taxon>Amanitaceae</taxon>
        <taxon>Amanita</taxon>
    </lineage>
</organism>
<evidence type="ECO:0000313" key="3">
    <source>
        <dbReference type="EMBL" id="KIL63804.1"/>
    </source>
</evidence>
<dbReference type="AlphaFoldDB" id="A0A0C2TAQ8"/>
<evidence type="ECO:0000256" key="1">
    <source>
        <dbReference type="SAM" id="MobiDB-lite"/>
    </source>
</evidence>
<protein>
    <submittedName>
        <fullName evidence="3">Uncharacterized protein</fullName>
    </submittedName>
</protein>
<dbReference type="InParanoid" id="A0A0C2TAQ8"/>
<accession>A0A0C2TAQ8</accession>
<keyword evidence="2" id="KW-0732">Signal</keyword>
<feature type="signal peptide" evidence="2">
    <location>
        <begin position="1"/>
        <end position="19"/>
    </location>
</feature>
<feature type="region of interest" description="Disordered" evidence="1">
    <location>
        <begin position="151"/>
        <end position="170"/>
    </location>
</feature>
<keyword evidence="4" id="KW-1185">Reference proteome</keyword>
<feature type="chain" id="PRO_5002155911" evidence="2">
    <location>
        <begin position="20"/>
        <end position="227"/>
    </location>
</feature>
<feature type="region of interest" description="Disordered" evidence="1">
    <location>
        <begin position="194"/>
        <end position="227"/>
    </location>
</feature>
<evidence type="ECO:0000256" key="2">
    <source>
        <dbReference type="SAM" id="SignalP"/>
    </source>
</evidence>
<dbReference type="Proteomes" id="UP000054549">
    <property type="component" value="Unassembled WGS sequence"/>
</dbReference>
<dbReference type="HOGENOM" id="CLU_106349_0_0_1"/>
<proteinExistence type="predicted"/>
<dbReference type="EMBL" id="KN818255">
    <property type="protein sequence ID" value="KIL63804.1"/>
    <property type="molecule type" value="Genomic_DNA"/>
</dbReference>